<sequence length="170" mass="19512">MEDFKIILYILAAVAYFLFNAWRKAFKGNNEAAPPAEQRPRQRSVAQQPVRPVPQRPAVPPTSFEDILRELQPKLERAREEARTITESPVREAKPEPILSKYEIPQRTLSLENPVEAKEATKRAQLRRIPEFEAYVQKPVVAENKYAALLRNPATVRDAVILSEILKPKF</sequence>
<evidence type="ECO:0000313" key="4">
    <source>
        <dbReference type="Proteomes" id="UP001597374"/>
    </source>
</evidence>
<keyword evidence="4" id="KW-1185">Reference proteome</keyword>
<protein>
    <submittedName>
        <fullName evidence="3">Uncharacterized protein</fullName>
    </submittedName>
</protein>
<keyword evidence="2" id="KW-0812">Transmembrane</keyword>
<dbReference type="RefSeq" id="WP_250429648.1">
    <property type="nucleotide sequence ID" value="NZ_JALPRR010000002.1"/>
</dbReference>
<dbReference type="Proteomes" id="UP001597374">
    <property type="component" value="Unassembled WGS sequence"/>
</dbReference>
<organism evidence="3 4">
    <name type="scientific">Pontibacter ruber</name>
    <dbReference type="NCBI Taxonomy" id="1343895"/>
    <lineage>
        <taxon>Bacteria</taxon>
        <taxon>Pseudomonadati</taxon>
        <taxon>Bacteroidota</taxon>
        <taxon>Cytophagia</taxon>
        <taxon>Cytophagales</taxon>
        <taxon>Hymenobacteraceae</taxon>
        <taxon>Pontibacter</taxon>
    </lineage>
</organism>
<evidence type="ECO:0000256" key="1">
    <source>
        <dbReference type="SAM" id="MobiDB-lite"/>
    </source>
</evidence>
<dbReference type="EMBL" id="JBHUIM010000001">
    <property type="protein sequence ID" value="MFD2244979.1"/>
    <property type="molecule type" value="Genomic_DNA"/>
</dbReference>
<proteinExistence type="predicted"/>
<feature type="transmembrane region" description="Helical" evidence="2">
    <location>
        <begin position="6"/>
        <end position="22"/>
    </location>
</feature>
<reference evidence="4" key="1">
    <citation type="journal article" date="2019" name="Int. J. Syst. Evol. Microbiol.">
        <title>The Global Catalogue of Microorganisms (GCM) 10K type strain sequencing project: providing services to taxonomists for standard genome sequencing and annotation.</title>
        <authorList>
            <consortium name="The Broad Institute Genomics Platform"/>
            <consortium name="The Broad Institute Genome Sequencing Center for Infectious Disease"/>
            <person name="Wu L."/>
            <person name="Ma J."/>
        </authorList>
    </citation>
    <scope>NUCLEOTIDE SEQUENCE [LARGE SCALE GENOMIC DNA]</scope>
    <source>
        <strain evidence="4">CGMCC 4.1782</strain>
    </source>
</reference>
<comment type="caution">
    <text evidence="3">The sequence shown here is derived from an EMBL/GenBank/DDBJ whole genome shotgun (WGS) entry which is preliminary data.</text>
</comment>
<name>A0ABW5CUQ8_9BACT</name>
<evidence type="ECO:0000313" key="3">
    <source>
        <dbReference type="EMBL" id="MFD2244979.1"/>
    </source>
</evidence>
<evidence type="ECO:0000256" key="2">
    <source>
        <dbReference type="SAM" id="Phobius"/>
    </source>
</evidence>
<keyword evidence="2" id="KW-1133">Transmembrane helix</keyword>
<gene>
    <name evidence="3" type="ORF">ACFSKP_01860</name>
</gene>
<keyword evidence="2" id="KW-0472">Membrane</keyword>
<feature type="compositionally biased region" description="Pro residues" evidence="1">
    <location>
        <begin position="51"/>
        <end position="60"/>
    </location>
</feature>
<feature type="region of interest" description="Disordered" evidence="1">
    <location>
        <begin position="31"/>
        <end position="62"/>
    </location>
</feature>
<accession>A0ABW5CUQ8</accession>